<evidence type="ECO:0000256" key="1">
    <source>
        <dbReference type="ARBA" id="ARBA00004225"/>
    </source>
</evidence>
<evidence type="ECO:0000256" key="8">
    <source>
        <dbReference type="ARBA" id="ARBA00022967"/>
    </source>
</evidence>
<comment type="subcellular location">
    <subcellularLocation>
        <location evidence="1">Mitochondrion membrane</location>
        <topology evidence="1">Multi-pass membrane protein</topology>
    </subcellularLocation>
</comment>
<evidence type="ECO:0000256" key="15">
    <source>
        <dbReference type="ARBA" id="ARBA00049551"/>
    </source>
</evidence>
<evidence type="ECO:0000256" key="7">
    <source>
        <dbReference type="ARBA" id="ARBA00022692"/>
    </source>
</evidence>
<reference evidence="17" key="1">
    <citation type="journal article" date="2021" name="Mitochondrial DNA Part B Resour">
        <title>The complete mitochondrial genome of Pycanum ochraceum Distant 1893 (Hemiptera: Tessaratomidae).</title>
        <authorList>
            <person name="Wang Y.C."/>
            <person name="Li G.L."/>
            <person name="Liu X.Y."/>
            <person name="He Q.J."/>
            <person name="Yi C.H."/>
            <person name="Yang C."/>
            <person name="Zhu E.J."/>
        </authorList>
    </citation>
    <scope>NUCLEOTIDE SEQUENCE</scope>
</reference>
<comment type="catalytic activity">
    <reaction evidence="15">
        <text>a ubiquinone + NADH + 5 H(+)(in) = a ubiquinol + NAD(+) + 4 H(+)(out)</text>
        <dbReference type="Rhea" id="RHEA:29091"/>
        <dbReference type="Rhea" id="RHEA-COMP:9565"/>
        <dbReference type="Rhea" id="RHEA-COMP:9566"/>
        <dbReference type="ChEBI" id="CHEBI:15378"/>
        <dbReference type="ChEBI" id="CHEBI:16389"/>
        <dbReference type="ChEBI" id="CHEBI:17976"/>
        <dbReference type="ChEBI" id="CHEBI:57540"/>
        <dbReference type="ChEBI" id="CHEBI:57945"/>
        <dbReference type="EC" id="7.1.1.2"/>
    </reaction>
</comment>
<keyword evidence="9" id="KW-0249">Electron transport</keyword>
<reference evidence="17" key="2">
    <citation type="submission" date="2021-04" db="EMBL/GenBank/DDBJ databases">
        <authorList>
            <person name="Wang Y."/>
            <person name="Liu G."/>
        </authorList>
    </citation>
    <scope>NUCLEOTIDE SEQUENCE</scope>
</reference>
<evidence type="ECO:0000256" key="2">
    <source>
        <dbReference type="ARBA" id="ARBA00005698"/>
    </source>
</evidence>
<keyword evidence="12 17" id="KW-0496">Mitochondrion</keyword>
<accession>A0A8E7BAA1</accession>
<sequence length="161" mass="18341">MSIMFMLMTSLSMLFLWLKHPLSMGLTLICQTLVIALFMGMKLGSFFLSYIIVIIMLSGALVLFIYMTSVASNEKFQTSLKLIIMWMITNFIVYISQDKVELMEGGPFNKMDIKYEEVMLIKMFNSSSGMITIMMIIYLFLTMIVVSNIASSSEGPLRKKS</sequence>
<keyword evidence="13 16" id="KW-0472">Membrane</keyword>
<keyword evidence="6" id="KW-0679">Respiratory chain</keyword>
<evidence type="ECO:0000256" key="11">
    <source>
        <dbReference type="ARBA" id="ARBA00023027"/>
    </source>
</evidence>
<evidence type="ECO:0000256" key="10">
    <source>
        <dbReference type="ARBA" id="ARBA00022989"/>
    </source>
</evidence>
<comment type="similarity">
    <text evidence="2">Belongs to the complex I subunit 6 family.</text>
</comment>
<evidence type="ECO:0000256" key="12">
    <source>
        <dbReference type="ARBA" id="ARBA00023128"/>
    </source>
</evidence>
<keyword evidence="10 16" id="KW-1133">Transmembrane helix</keyword>
<geneLocation type="mitochondrion" evidence="17"/>
<name>A0A8E7BAA1_9HEMI</name>
<dbReference type="GO" id="GO:0008137">
    <property type="term" value="F:NADH dehydrogenase (ubiquinone) activity"/>
    <property type="evidence" value="ECO:0007669"/>
    <property type="project" value="UniProtKB-EC"/>
</dbReference>
<proteinExistence type="inferred from homology"/>
<dbReference type="EMBL" id="MW899159">
    <property type="protein sequence ID" value="QVV96032.1"/>
    <property type="molecule type" value="Genomic_DNA"/>
</dbReference>
<gene>
    <name evidence="17" type="primary">ND6</name>
</gene>
<dbReference type="GO" id="GO:0031966">
    <property type="term" value="C:mitochondrial membrane"/>
    <property type="evidence" value="ECO:0007669"/>
    <property type="project" value="UniProtKB-SubCell"/>
</dbReference>
<feature type="transmembrane region" description="Helical" evidence="16">
    <location>
        <begin position="79"/>
        <end position="97"/>
    </location>
</feature>
<evidence type="ECO:0000256" key="3">
    <source>
        <dbReference type="ARBA" id="ARBA00012944"/>
    </source>
</evidence>
<keyword evidence="8" id="KW-1278">Translocase</keyword>
<dbReference type="PANTHER" id="PTHR11435:SF1">
    <property type="entry name" value="NADH-UBIQUINONE OXIDOREDUCTASE CHAIN 6"/>
    <property type="match status" value="1"/>
</dbReference>
<dbReference type="PANTHER" id="PTHR11435">
    <property type="entry name" value="NADH UBIQUINONE OXIDOREDUCTASE SUBUNIT ND6"/>
    <property type="match status" value="1"/>
</dbReference>
<evidence type="ECO:0000256" key="16">
    <source>
        <dbReference type="SAM" id="Phobius"/>
    </source>
</evidence>
<evidence type="ECO:0000256" key="9">
    <source>
        <dbReference type="ARBA" id="ARBA00022982"/>
    </source>
</evidence>
<dbReference type="InterPro" id="IPR050269">
    <property type="entry name" value="ComplexI_Subunit6"/>
</dbReference>
<evidence type="ECO:0000256" key="5">
    <source>
        <dbReference type="ARBA" id="ARBA00022448"/>
    </source>
</evidence>
<protein>
    <recommendedName>
        <fullName evidence="4">NADH-ubiquinone oxidoreductase chain 6</fullName>
        <ecNumber evidence="3">7.1.1.2</ecNumber>
    </recommendedName>
    <alternativeName>
        <fullName evidence="14">NADH dehydrogenase subunit 6</fullName>
    </alternativeName>
</protein>
<evidence type="ECO:0000256" key="13">
    <source>
        <dbReference type="ARBA" id="ARBA00023136"/>
    </source>
</evidence>
<dbReference type="EC" id="7.1.1.2" evidence="3"/>
<organism evidence="17">
    <name type="scientific">Pycanum ochraceum</name>
    <dbReference type="NCBI Taxonomy" id="299295"/>
    <lineage>
        <taxon>Eukaryota</taxon>
        <taxon>Metazoa</taxon>
        <taxon>Ecdysozoa</taxon>
        <taxon>Arthropoda</taxon>
        <taxon>Hexapoda</taxon>
        <taxon>Insecta</taxon>
        <taxon>Pterygota</taxon>
        <taxon>Neoptera</taxon>
        <taxon>Paraneoptera</taxon>
        <taxon>Hemiptera</taxon>
        <taxon>Heteroptera</taxon>
        <taxon>Panheteroptera</taxon>
        <taxon>Pentatomomorpha</taxon>
        <taxon>Pentatomoidea</taxon>
        <taxon>Tessaratomidae</taxon>
        <taxon>Pycanum</taxon>
    </lineage>
</organism>
<keyword evidence="7 16" id="KW-0812">Transmembrane</keyword>
<feature type="transmembrane region" description="Helical" evidence="16">
    <location>
        <begin position="46"/>
        <end position="67"/>
    </location>
</feature>
<dbReference type="AlphaFoldDB" id="A0A8E7BAA1"/>
<evidence type="ECO:0000256" key="4">
    <source>
        <dbReference type="ARBA" id="ARBA00021095"/>
    </source>
</evidence>
<feature type="transmembrane region" description="Helical" evidence="16">
    <location>
        <begin position="129"/>
        <end position="150"/>
    </location>
</feature>
<keyword evidence="5" id="KW-0813">Transport</keyword>
<evidence type="ECO:0000313" key="17">
    <source>
        <dbReference type="EMBL" id="QVV96032.1"/>
    </source>
</evidence>
<evidence type="ECO:0000256" key="6">
    <source>
        <dbReference type="ARBA" id="ARBA00022660"/>
    </source>
</evidence>
<evidence type="ECO:0000256" key="14">
    <source>
        <dbReference type="ARBA" id="ARBA00031019"/>
    </source>
</evidence>
<keyword evidence="11" id="KW-0520">NAD</keyword>